<comment type="subunit">
    <text evidence="11">Forms a heterodimer with a member of the SLX4 family.</text>
</comment>
<name>A0A1B0AK92_GLOPL</name>
<dbReference type="EC" id="3.1.-.-" evidence="11"/>
<evidence type="ECO:0000256" key="2">
    <source>
        <dbReference type="ARBA" id="ARBA00022723"/>
    </source>
</evidence>
<proteinExistence type="inferred from homology"/>
<dbReference type="Gene3D" id="3.30.40.10">
    <property type="entry name" value="Zinc/RING finger domain, C3HC4 (zinc finger)"/>
    <property type="match status" value="1"/>
</dbReference>
<dbReference type="InterPro" id="IPR050381">
    <property type="entry name" value="SLX1_endonuclease"/>
</dbReference>
<keyword evidence="1 11" id="KW-0540">Nuclease</keyword>
<comment type="cofactor">
    <cofactor evidence="11">
        <name>a divalent metal cation</name>
        <dbReference type="ChEBI" id="CHEBI:60240"/>
    </cofactor>
</comment>
<keyword evidence="14" id="KW-1185">Reference proteome</keyword>
<dbReference type="InterPro" id="IPR048749">
    <property type="entry name" value="SLX1_C"/>
</dbReference>
<dbReference type="PANTHER" id="PTHR20208">
    <property type="entry name" value="STRUCTURE-SPECIFIC ENDONUCLEASE SUBUNIT SLX1"/>
    <property type="match status" value="1"/>
</dbReference>
<feature type="domain" description="GIY-YIG" evidence="12">
    <location>
        <begin position="15"/>
        <end position="101"/>
    </location>
</feature>
<keyword evidence="8 11" id="KW-0233">DNA recombination</keyword>
<keyword evidence="2" id="KW-0479">Metal-binding</keyword>
<comment type="caution">
    <text evidence="11">Lacks conserved residue(s) required for the propagation of feature annotation.</text>
</comment>
<dbReference type="PANTHER" id="PTHR20208:SF10">
    <property type="entry name" value="STRUCTURE-SPECIFIC ENDONUCLEASE SUBUNIT SLX1"/>
    <property type="match status" value="1"/>
</dbReference>
<evidence type="ECO:0000256" key="5">
    <source>
        <dbReference type="ARBA" id="ARBA00022771"/>
    </source>
</evidence>
<protein>
    <recommendedName>
        <fullName evidence="11">Structure-specific endonuclease subunit SLX1 homolog</fullName>
        <ecNumber evidence="11">3.1.-.-</ecNumber>
    </recommendedName>
</protein>
<dbReference type="VEuPathDB" id="VectorBase:GPAI049056"/>
<accession>A0A1B0AK92</accession>
<keyword evidence="4 11" id="KW-0227">DNA damage</keyword>
<sequence length="308" mass="36081">MNSLAINESTGIKNRFYGVYLLCSESLDGRYKGKCYIGFTVNPSRRIRQHNKGKDFGGARKTSNKGPWKMVLIVHGFPNNIAALQFEWAWQQPALSCRLKNFPELKRKLPKESYFQHNIRILNRMLNIGPWQRLALVINWLEVNYKCDFEPLFEPPKHMQIIRGDVILEKDVGKKDKERALHKPIWAPECHLCMQQIEDVERSRVGCLNNLCRLTCHIICLANHILSSDNTQRGHYIPIFGECPLCNTKFLWIELLQHKHRKGWIEGEEDAKFEDWDSESESESDFDIFDTQKQELFKLSPEIYEISD</sequence>
<dbReference type="Proteomes" id="UP000092445">
    <property type="component" value="Unassembled WGS sequence"/>
</dbReference>
<dbReference type="STRING" id="7398.A0A1B0AK92"/>
<organism evidence="13 14">
    <name type="scientific">Glossina pallidipes</name>
    <name type="common">Tsetse fly</name>
    <dbReference type="NCBI Taxonomy" id="7398"/>
    <lineage>
        <taxon>Eukaryota</taxon>
        <taxon>Metazoa</taxon>
        <taxon>Ecdysozoa</taxon>
        <taxon>Arthropoda</taxon>
        <taxon>Hexapoda</taxon>
        <taxon>Insecta</taxon>
        <taxon>Pterygota</taxon>
        <taxon>Neoptera</taxon>
        <taxon>Endopterygota</taxon>
        <taxon>Diptera</taxon>
        <taxon>Brachycera</taxon>
        <taxon>Muscomorpha</taxon>
        <taxon>Hippoboscoidea</taxon>
        <taxon>Glossinidae</taxon>
        <taxon>Glossina</taxon>
    </lineage>
</organism>
<dbReference type="InterPro" id="IPR000305">
    <property type="entry name" value="GIY-YIG_endonuc"/>
</dbReference>
<dbReference type="Pfam" id="PF01541">
    <property type="entry name" value="GIY-YIG"/>
    <property type="match status" value="1"/>
</dbReference>
<evidence type="ECO:0000256" key="9">
    <source>
        <dbReference type="ARBA" id="ARBA00023204"/>
    </source>
</evidence>
<keyword evidence="3 11" id="KW-0255">Endonuclease</keyword>
<evidence type="ECO:0000256" key="8">
    <source>
        <dbReference type="ARBA" id="ARBA00023172"/>
    </source>
</evidence>
<keyword evidence="6 11" id="KW-0378">Hydrolase</keyword>
<dbReference type="InterPro" id="IPR035901">
    <property type="entry name" value="GIY-YIG_endonuc_sf"/>
</dbReference>
<dbReference type="CDD" id="cd10455">
    <property type="entry name" value="GIY-YIG_SLX1"/>
    <property type="match status" value="1"/>
</dbReference>
<evidence type="ECO:0000259" key="12">
    <source>
        <dbReference type="PROSITE" id="PS50164"/>
    </source>
</evidence>
<evidence type="ECO:0000256" key="6">
    <source>
        <dbReference type="ARBA" id="ARBA00022801"/>
    </source>
</evidence>
<evidence type="ECO:0000256" key="11">
    <source>
        <dbReference type="HAMAP-Rule" id="MF_03100"/>
    </source>
</evidence>
<keyword evidence="5" id="KW-0863">Zinc-finger</keyword>
<dbReference type="EnsemblMetazoa" id="GPAI049056-RA">
    <property type="protein sequence ID" value="GPAI049056-PA"/>
    <property type="gene ID" value="GPAI049056"/>
</dbReference>
<evidence type="ECO:0000256" key="3">
    <source>
        <dbReference type="ARBA" id="ARBA00022759"/>
    </source>
</evidence>
<reference evidence="14" key="1">
    <citation type="submission" date="2014-03" db="EMBL/GenBank/DDBJ databases">
        <authorList>
            <person name="Aksoy S."/>
            <person name="Warren W."/>
            <person name="Wilson R.K."/>
        </authorList>
    </citation>
    <scope>NUCLEOTIDE SEQUENCE [LARGE SCALE GENOMIC DNA]</scope>
    <source>
        <strain evidence="14">IAEA</strain>
    </source>
</reference>
<evidence type="ECO:0000256" key="1">
    <source>
        <dbReference type="ARBA" id="ARBA00022722"/>
    </source>
</evidence>
<dbReference type="PROSITE" id="PS50164">
    <property type="entry name" value="GIY_YIG"/>
    <property type="match status" value="1"/>
</dbReference>
<keyword evidence="10 11" id="KW-0539">Nucleus</keyword>
<dbReference type="Pfam" id="PF21202">
    <property type="entry name" value="SLX1_C"/>
    <property type="match status" value="1"/>
</dbReference>
<evidence type="ECO:0000313" key="13">
    <source>
        <dbReference type="EnsemblMetazoa" id="GPAI049056-PA"/>
    </source>
</evidence>
<evidence type="ECO:0000256" key="4">
    <source>
        <dbReference type="ARBA" id="ARBA00022763"/>
    </source>
</evidence>
<comment type="similarity">
    <text evidence="11">Belongs to the SLX1 family.</text>
</comment>
<keyword evidence="7" id="KW-0862">Zinc</keyword>
<evidence type="ECO:0000313" key="14">
    <source>
        <dbReference type="Proteomes" id="UP000092445"/>
    </source>
</evidence>
<dbReference type="InterPro" id="IPR027520">
    <property type="entry name" value="Slx1"/>
</dbReference>
<reference evidence="13" key="2">
    <citation type="submission" date="2020-05" db="UniProtKB">
        <authorList>
            <consortium name="EnsemblMetazoa"/>
        </authorList>
    </citation>
    <scope>IDENTIFICATION</scope>
    <source>
        <strain evidence="13">IAEA</strain>
    </source>
</reference>
<dbReference type="GO" id="GO:0000724">
    <property type="term" value="P:double-strand break repair via homologous recombination"/>
    <property type="evidence" value="ECO:0007669"/>
    <property type="project" value="TreeGrafter"/>
</dbReference>
<dbReference type="SUPFAM" id="SSF82771">
    <property type="entry name" value="GIY-YIG endonuclease"/>
    <property type="match status" value="1"/>
</dbReference>
<dbReference type="InterPro" id="IPR013083">
    <property type="entry name" value="Znf_RING/FYVE/PHD"/>
</dbReference>
<evidence type="ECO:0000256" key="10">
    <source>
        <dbReference type="ARBA" id="ARBA00023242"/>
    </source>
</evidence>
<dbReference type="GO" id="GO:0008270">
    <property type="term" value="F:zinc ion binding"/>
    <property type="evidence" value="ECO:0007669"/>
    <property type="project" value="UniProtKB-KW"/>
</dbReference>
<dbReference type="GO" id="GO:0008821">
    <property type="term" value="F:crossover junction DNA endonuclease activity"/>
    <property type="evidence" value="ECO:0007669"/>
    <property type="project" value="TreeGrafter"/>
</dbReference>
<keyword evidence="9 11" id="KW-0234">DNA repair</keyword>
<dbReference type="GO" id="GO:0017108">
    <property type="term" value="F:5'-flap endonuclease activity"/>
    <property type="evidence" value="ECO:0007669"/>
    <property type="project" value="InterPro"/>
</dbReference>
<dbReference type="GO" id="GO:0033557">
    <property type="term" value="C:Slx1-Slx4 complex"/>
    <property type="evidence" value="ECO:0007669"/>
    <property type="project" value="UniProtKB-UniRule"/>
</dbReference>
<evidence type="ECO:0000256" key="7">
    <source>
        <dbReference type="ARBA" id="ARBA00022833"/>
    </source>
</evidence>
<dbReference type="FunFam" id="3.40.1440.10:FF:000008">
    <property type="entry name" value="Structure-specific endonuclease subunit SLX1 homolog"/>
    <property type="match status" value="1"/>
</dbReference>
<dbReference type="HAMAP" id="MF_03100">
    <property type="entry name" value="Endonuc_su_Slx1"/>
    <property type="match status" value="1"/>
</dbReference>
<comment type="subcellular location">
    <subcellularLocation>
        <location evidence="11">Nucleus</location>
    </subcellularLocation>
</comment>
<dbReference type="AlphaFoldDB" id="A0A1B0AK92"/>
<comment type="function">
    <text evidence="11">Catalytic subunit of a heterodimeric structure-specific endonuclease that resolves DNA secondary structures generated during DNA repair and recombination. Has endonuclease activity towards branched DNA substrates, introducing single-strand cuts in duplex DNA close to junctions with ss-DNA.</text>
</comment>
<dbReference type="Gene3D" id="3.40.1440.10">
    <property type="entry name" value="GIY-YIG endonuclease"/>
    <property type="match status" value="1"/>
</dbReference>